<dbReference type="Proteomes" id="UP001156215">
    <property type="component" value="Chromosome"/>
</dbReference>
<dbReference type="KEGG" id="ovb:NB640_07375"/>
<keyword evidence="1" id="KW-0489">Methyltransferase</keyword>
<dbReference type="SUPFAM" id="SSF53335">
    <property type="entry name" value="S-adenosyl-L-methionine-dependent methyltransferases"/>
    <property type="match status" value="1"/>
</dbReference>
<dbReference type="Pfam" id="PF13489">
    <property type="entry name" value="Methyltransf_23"/>
    <property type="match status" value="1"/>
</dbReference>
<dbReference type="EMBL" id="CP098242">
    <property type="protein sequence ID" value="WAW09105.1"/>
    <property type="molecule type" value="Genomic_DNA"/>
</dbReference>
<keyword evidence="1" id="KW-0808">Transferase</keyword>
<evidence type="ECO:0000313" key="1">
    <source>
        <dbReference type="EMBL" id="WAW09105.1"/>
    </source>
</evidence>
<name>A0A9E9P2D6_9BURK</name>
<evidence type="ECO:0000313" key="2">
    <source>
        <dbReference type="Proteomes" id="UP001156215"/>
    </source>
</evidence>
<dbReference type="Gene3D" id="3.40.50.150">
    <property type="entry name" value="Vaccinia Virus protein VP39"/>
    <property type="match status" value="1"/>
</dbReference>
<dbReference type="RefSeq" id="WP_269308098.1">
    <property type="nucleotide sequence ID" value="NZ_CP098242.1"/>
</dbReference>
<accession>A0A9E9P2D6</accession>
<dbReference type="AlphaFoldDB" id="A0A9E9P2D6"/>
<dbReference type="InterPro" id="IPR029063">
    <property type="entry name" value="SAM-dependent_MTases_sf"/>
</dbReference>
<dbReference type="CDD" id="cd02440">
    <property type="entry name" value="AdoMet_MTases"/>
    <property type="match status" value="1"/>
</dbReference>
<keyword evidence="2" id="KW-1185">Reference proteome</keyword>
<dbReference type="GO" id="GO:0032259">
    <property type="term" value="P:methylation"/>
    <property type="evidence" value="ECO:0007669"/>
    <property type="project" value="UniProtKB-KW"/>
</dbReference>
<sequence length="227" mass="26288">MNEASKTRRVRAPDFEKKYLSGRVIDIGAGADLVCPTAESFDKDDGDANSILDFFSENTFDCVHSSHCLEHMDAPEKALHEWWKLVKPGGYMIIVVPDEYLYEQGFWPSMFNTDHKFTFRIGGSSQSRFSIDIKLLCEALINCEIIQCKRQTDNYNHNLIFDKKNRPREMKNFIIKKMISLCYKSPLFINIFGKWLVNQGYPLDQTMGHALAQIEIIMKKSIKKFPE</sequence>
<reference evidence="1" key="1">
    <citation type="journal article" date="2022" name="Front. Microbiol.">
        <title>New perspectives on an old grouping: The genomic and phenotypic variability of Oxalobacter formigenes and the implications for calcium oxalate stone prevention.</title>
        <authorList>
            <person name="Chmiel J.A."/>
            <person name="Carr C."/>
            <person name="Stuivenberg G.A."/>
            <person name="Venema R."/>
            <person name="Chanyi R.M."/>
            <person name="Al K.F."/>
            <person name="Giguere D."/>
            <person name="Say H."/>
            <person name="Akouris P.P."/>
            <person name="Dominguez Romero S.A."/>
            <person name="Kwong A."/>
            <person name="Tai V."/>
            <person name="Koval S.F."/>
            <person name="Razvi H."/>
            <person name="Bjazevic J."/>
            <person name="Burton J.P."/>
        </authorList>
    </citation>
    <scope>NUCLEOTIDE SEQUENCE</scope>
    <source>
        <strain evidence="1">WoOx3</strain>
    </source>
</reference>
<dbReference type="GO" id="GO:0008168">
    <property type="term" value="F:methyltransferase activity"/>
    <property type="evidence" value="ECO:0007669"/>
    <property type="project" value="UniProtKB-KW"/>
</dbReference>
<organism evidence="1 2">
    <name type="scientific">Oxalobacter vibrioformis</name>
    <dbReference type="NCBI Taxonomy" id="933080"/>
    <lineage>
        <taxon>Bacteria</taxon>
        <taxon>Pseudomonadati</taxon>
        <taxon>Pseudomonadota</taxon>
        <taxon>Betaproteobacteria</taxon>
        <taxon>Burkholderiales</taxon>
        <taxon>Oxalobacteraceae</taxon>
        <taxon>Oxalobacter</taxon>
    </lineage>
</organism>
<gene>
    <name evidence="1" type="ORF">NB640_07375</name>
</gene>
<proteinExistence type="predicted"/>
<protein>
    <submittedName>
        <fullName evidence="1">Class I SAM-dependent methyltransferase</fullName>
    </submittedName>
</protein>